<evidence type="ECO:0000313" key="3">
    <source>
        <dbReference type="Proteomes" id="UP001576784"/>
    </source>
</evidence>
<dbReference type="RefSeq" id="WP_413264847.1">
    <property type="nucleotide sequence ID" value="NZ_JBHFNR010000145.1"/>
</dbReference>
<name>A0ABV4XU02_9CYAN</name>
<feature type="region of interest" description="Disordered" evidence="1">
    <location>
        <begin position="33"/>
        <end position="62"/>
    </location>
</feature>
<organism evidence="2 3">
    <name type="scientific">Floridaenema flaviceps BLCC-F50</name>
    <dbReference type="NCBI Taxonomy" id="3153642"/>
    <lineage>
        <taxon>Bacteria</taxon>
        <taxon>Bacillati</taxon>
        <taxon>Cyanobacteriota</taxon>
        <taxon>Cyanophyceae</taxon>
        <taxon>Oscillatoriophycideae</taxon>
        <taxon>Aerosakkonematales</taxon>
        <taxon>Aerosakkonemataceae</taxon>
        <taxon>Floridanema</taxon>
        <taxon>Floridanema flaviceps</taxon>
    </lineage>
</organism>
<protein>
    <submittedName>
        <fullName evidence="2">Uncharacterized protein</fullName>
    </submittedName>
</protein>
<keyword evidence="3" id="KW-1185">Reference proteome</keyword>
<sequence>MNKQTISLSKTRVSRILTLALPIGVLLLTQACNPRPREEARESNSVAASEMASSVENHSFNK</sequence>
<accession>A0ABV4XU02</accession>
<gene>
    <name evidence="2" type="ORF">ACE1CI_20075</name>
</gene>
<feature type="compositionally biased region" description="Low complexity" evidence="1">
    <location>
        <begin position="43"/>
        <end position="62"/>
    </location>
</feature>
<comment type="caution">
    <text evidence="2">The sequence shown here is derived from an EMBL/GenBank/DDBJ whole genome shotgun (WGS) entry which is preliminary data.</text>
</comment>
<evidence type="ECO:0000256" key="1">
    <source>
        <dbReference type="SAM" id="MobiDB-lite"/>
    </source>
</evidence>
<evidence type="ECO:0000313" key="2">
    <source>
        <dbReference type="EMBL" id="MFB2895213.1"/>
    </source>
</evidence>
<proteinExistence type="predicted"/>
<reference evidence="2 3" key="1">
    <citation type="submission" date="2024-09" db="EMBL/GenBank/DDBJ databases">
        <title>Floridaenema gen nov. (Aerosakkonemataceae, Aerosakkonematales ord. nov., Cyanobacteria) from benthic tropical and subtropical fresh waters, with the description of four new species.</title>
        <authorList>
            <person name="Moretto J.A."/>
            <person name="Berthold D.E."/>
            <person name="Lefler F.W."/>
            <person name="Huang I.-S."/>
            <person name="Laughinghouse H. IV."/>
        </authorList>
    </citation>
    <scope>NUCLEOTIDE SEQUENCE [LARGE SCALE GENOMIC DNA]</scope>
    <source>
        <strain evidence="2 3">BLCC-F50</strain>
    </source>
</reference>
<dbReference type="PROSITE" id="PS51257">
    <property type="entry name" value="PROKAR_LIPOPROTEIN"/>
    <property type="match status" value="1"/>
</dbReference>
<dbReference type="EMBL" id="JBHFNR010000145">
    <property type="protein sequence ID" value="MFB2895213.1"/>
    <property type="molecule type" value="Genomic_DNA"/>
</dbReference>
<dbReference type="Proteomes" id="UP001576784">
    <property type="component" value="Unassembled WGS sequence"/>
</dbReference>